<dbReference type="RefSeq" id="WP_146513623.1">
    <property type="nucleotide sequence ID" value="NZ_SJPI01000001.1"/>
</dbReference>
<proteinExistence type="predicted"/>
<gene>
    <name evidence="1" type="ORF">Pla22_10290</name>
</gene>
<dbReference type="OrthoDB" id="281891at2"/>
<dbReference type="AlphaFoldDB" id="A0A5C5WSD1"/>
<comment type="caution">
    <text evidence="1">The sequence shown here is derived from an EMBL/GenBank/DDBJ whole genome shotgun (WGS) entry which is preliminary data.</text>
</comment>
<accession>A0A5C5WSD1</accession>
<organism evidence="1 2">
    <name type="scientific">Rubripirellula amarantea</name>
    <dbReference type="NCBI Taxonomy" id="2527999"/>
    <lineage>
        <taxon>Bacteria</taxon>
        <taxon>Pseudomonadati</taxon>
        <taxon>Planctomycetota</taxon>
        <taxon>Planctomycetia</taxon>
        <taxon>Pirellulales</taxon>
        <taxon>Pirellulaceae</taxon>
        <taxon>Rubripirellula</taxon>
    </lineage>
</organism>
<evidence type="ECO:0000313" key="2">
    <source>
        <dbReference type="Proteomes" id="UP000316598"/>
    </source>
</evidence>
<reference evidence="1 2" key="1">
    <citation type="submission" date="2019-02" db="EMBL/GenBank/DDBJ databases">
        <title>Deep-cultivation of Planctomycetes and their phenomic and genomic characterization uncovers novel biology.</title>
        <authorList>
            <person name="Wiegand S."/>
            <person name="Jogler M."/>
            <person name="Boedeker C."/>
            <person name="Pinto D."/>
            <person name="Vollmers J."/>
            <person name="Rivas-Marin E."/>
            <person name="Kohn T."/>
            <person name="Peeters S.H."/>
            <person name="Heuer A."/>
            <person name="Rast P."/>
            <person name="Oberbeckmann S."/>
            <person name="Bunk B."/>
            <person name="Jeske O."/>
            <person name="Meyerdierks A."/>
            <person name="Storesund J.E."/>
            <person name="Kallscheuer N."/>
            <person name="Luecker S."/>
            <person name="Lage O.M."/>
            <person name="Pohl T."/>
            <person name="Merkel B.J."/>
            <person name="Hornburger P."/>
            <person name="Mueller R.-W."/>
            <person name="Bruemmer F."/>
            <person name="Labrenz M."/>
            <person name="Spormann A.M."/>
            <person name="Op Den Camp H."/>
            <person name="Overmann J."/>
            <person name="Amann R."/>
            <person name="Jetten M.S.M."/>
            <person name="Mascher T."/>
            <person name="Medema M.H."/>
            <person name="Devos D.P."/>
            <person name="Kaster A.-K."/>
            <person name="Ovreas L."/>
            <person name="Rohde M."/>
            <person name="Galperin M.Y."/>
            <person name="Jogler C."/>
        </authorList>
    </citation>
    <scope>NUCLEOTIDE SEQUENCE [LARGE SCALE GENOMIC DNA]</scope>
    <source>
        <strain evidence="1 2">Pla22</strain>
    </source>
</reference>
<keyword evidence="2" id="KW-1185">Reference proteome</keyword>
<name>A0A5C5WSD1_9BACT</name>
<dbReference type="EMBL" id="SJPI01000001">
    <property type="protein sequence ID" value="TWT53400.1"/>
    <property type="molecule type" value="Genomic_DNA"/>
</dbReference>
<sequence>MNAPLSLGRVNFDDHQQDNVVERLRKRLREVRQDGFDVRIERLEDGAAGWCQIGVKRMIFLDVSQTAREQLAQLDDAVANYAEYEKVSAAAANDQVARPAA</sequence>
<protein>
    <submittedName>
        <fullName evidence="1">Uncharacterized protein</fullName>
    </submittedName>
</protein>
<evidence type="ECO:0000313" key="1">
    <source>
        <dbReference type="EMBL" id="TWT53400.1"/>
    </source>
</evidence>
<dbReference type="Proteomes" id="UP000316598">
    <property type="component" value="Unassembled WGS sequence"/>
</dbReference>